<dbReference type="EMBL" id="SSSN01000014">
    <property type="protein sequence ID" value="THG30376.1"/>
    <property type="molecule type" value="Genomic_DNA"/>
</dbReference>
<dbReference type="Proteomes" id="UP000307380">
    <property type="component" value="Unassembled WGS sequence"/>
</dbReference>
<accession>A0A4S4FM96</accession>
<name>A0A4S4FM96_9MICO</name>
<evidence type="ECO:0000256" key="1">
    <source>
        <dbReference type="ARBA" id="ARBA00022676"/>
    </source>
</evidence>
<keyword evidence="1" id="KW-0328">Glycosyltransferase</keyword>
<dbReference type="InterPro" id="IPR028098">
    <property type="entry name" value="Glyco_trans_4-like_N"/>
</dbReference>
<reference evidence="4 5" key="1">
    <citation type="submission" date="2019-04" db="EMBL/GenBank/DDBJ databases">
        <authorList>
            <person name="Jiang L."/>
        </authorList>
    </citation>
    <scope>NUCLEOTIDE SEQUENCE [LARGE SCALE GENOMIC DNA]</scope>
    <source>
        <strain evidence="4 5">YIM 131861</strain>
    </source>
</reference>
<sequence length="349" mass="36675">MPEPELPHLLLVGPPGHGVVRYARELADAVRAADESTSIITVPDVDGAVAAATMVDRAHVHVTDRLFGSSPEEAADSLERMASATRLAITLHDLPQASDGAPLARRVAAYARFAHAADAVVVNSQHEAQLVEEYLGQPAASVAVIPLGTRHPLPLSDSESPTNRSDDPLVALIAGYIYPGKGHREAITAVADAVASLRSQGSAPADAAVVAIGGTSPGHEGDVADLLRLANERGVRLRVTGYLDDSAYDRELAGFGIPVAAHQHVSASRSMLDWIEHGRRPLVVDSRYSREMAALRPGTMTLFDSAALADELVAAWHDPAATRLAAGTSLAPTLASTADAYRSWWAAVS</sequence>
<proteinExistence type="predicted"/>
<evidence type="ECO:0000256" key="2">
    <source>
        <dbReference type="ARBA" id="ARBA00022679"/>
    </source>
</evidence>
<evidence type="ECO:0000313" key="4">
    <source>
        <dbReference type="EMBL" id="THG30376.1"/>
    </source>
</evidence>
<protein>
    <submittedName>
        <fullName evidence="4">Glycosyltransferase family 4 protein</fullName>
    </submittedName>
</protein>
<dbReference type="Gene3D" id="3.40.50.2000">
    <property type="entry name" value="Glycogen Phosphorylase B"/>
    <property type="match status" value="2"/>
</dbReference>
<dbReference type="Pfam" id="PF13439">
    <property type="entry name" value="Glyco_transf_4"/>
    <property type="match status" value="1"/>
</dbReference>
<keyword evidence="2 4" id="KW-0808">Transferase</keyword>
<keyword evidence="5" id="KW-1185">Reference proteome</keyword>
<dbReference type="GO" id="GO:0016740">
    <property type="term" value="F:transferase activity"/>
    <property type="evidence" value="ECO:0007669"/>
    <property type="project" value="UniProtKB-KW"/>
</dbReference>
<evidence type="ECO:0000259" key="3">
    <source>
        <dbReference type="Pfam" id="PF13439"/>
    </source>
</evidence>
<feature type="domain" description="Glycosyltransferase subfamily 4-like N-terminal" evidence="3">
    <location>
        <begin position="83"/>
        <end position="148"/>
    </location>
</feature>
<dbReference type="SUPFAM" id="SSF53756">
    <property type="entry name" value="UDP-Glycosyltransferase/glycogen phosphorylase"/>
    <property type="match status" value="1"/>
</dbReference>
<evidence type="ECO:0000313" key="5">
    <source>
        <dbReference type="Proteomes" id="UP000307380"/>
    </source>
</evidence>
<dbReference type="AlphaFoldDB" id="A0A4S4FM96"/>
<comment type="caution">
    <text evidence="4">The sequence shown here is derived from an EMBL/GenBank/DDBJ whole genome shotgun (WGS) entry which is preliminary data.</text>
</comment>
<dbReference type="OrthoDB" id="4120491at2"/>
<gene>
    <name evidence="4" type="ORF">E6C70_15145</name>
</gene>
<dbReference type="RefSeq" id="WP_136425342.1">
    <property type="nucleotide sequence ID" value="NZ_SSSN01000014.1"/>
</dbReference>
<organism evidence="4 5">
    <name type="scientific">Orlajensenia flava</name>
    <dbReference type="NCBI Taxonomy" id="2565934"/>
    <lineage>
        <taxon>Bacteria</taxon>
        <taxon>Bacillati</taxon>
        <taxon>Actinomycetota</taxon>
        <taxon>Actinomycetes</taxon>
        <taxon>Micrococcales</taxon>
        <taxon>Microbacteriaceae</taxon>
        <taxon>Orlajensenia</taxon>
    </lineage>
</organism>